<feature type="region of interest" description="Disordered" evidence="1">
    <location>
        <begin position="16"/>
        <end position="41"/>
    </location>
</feature>
<protein>
    <submittedName>
        <fullName evidence="2">Uncharacterized protein</fullName>
    </submittedName>
</protein>
<organism evidence="2 3">
    <name type="scientific">Entotheonella factor</name>
    <dbReference type="NCBI Taxonomy" id="1429438"/>
    <lineage>
        <taxon>Bacteria</taxon>
        <taxon>Pseudomonadati</taxon>
        <taxon>Nitrospinota/Tectimicrobiota group</taxon>
        <taxon>Candidatus Tectimicrobiota</taxon>
        <taxon>Candidatus Entotheonellia</taxon>
        <taxon>Candidatus Entotheonellales</taxon>
        <taxon>Candidatus Entotheonellaceae</taxon>
        <taxon>Candidatus Entotheonella</taxon>
    </lineage>
</organism>
<proteinExistence type="predicted"/>
<dbReference type="Proteomes" id="UP000019141">
    <property type="component" value="Unassembled WGS sequence"/>
</dbReference>
<dbReference type="AlphaFoldDB" id="W4L9P8"/>
<dbReference type="HOGENOM" id="CLU_3267291_0_0_7"/>
<accession>W4L9P8</accession>
<evidence type="ECO:0000313" key="3">
    <source>
        <dbReference type="Proteomes" id="UP000019141"/>
    </source>
</evidence>
<keyword evidence="3" id="KW-1185">Reference proteome</keyword>
<dbReference type="EMBL" id="AZHW01001125">
    <property type="protein sequence ID" value="ETW94066.1"/>
    <property type="molecule type" value="Genomic_DNA"/>
</dbReference>
<name>W4L9P8_ENTF1</name>
<gene>
    <name evidence="2" type="ORF">ETSY1_36475</name>
</gene>
<evidence type="ECO:0000256" key="1">
    <source>
        <dbReference type="SAM" id="MobiDB-lite"/>
    </source>
</evidence>
<comment type="caution">
    <text evidence="2">The sequence shown here is derived from an EMBL/GenBank/DDBJ whole genome shotgun (WGS) entry which is preliminary data.</text>
</comment>
<reference evidence="2 3" key="1">
    <citation type="journal article" date="2014" name="Nature">
        <title>An environmental bacterial taxon with a large and distinct metabolic repertoire.</title>
        <authorList>
            <person name="Wilson M.C."/>
            <person name="Mori T."/>
            <person name="Ruckert C."/>
            <person name="Uria A.R."/>
            <person name="Helf M.J."/>
            <person name="Takada K."/>
            <person name="Gernert C."/>
            <person name="Steffens U.A."/>
            <person name="Heycke N."/>
            <person name="Schmitt S."/>
            <person name="Rinke C."/>
            <person name="Helfrich E.J."/>
            <person name="Brachmann A.O."/>
            <person name="Gurgui C."/>
            <person name="Wakimoto T."/>
            <person name="Kracht M."/>
            <person name="Crusemann M."/>
            <person name="Hentschel U."/>
            <person name="Abe I."/>
            <person name="Matsunaga S."/>
            <person name="Kalinowski J."/>
            <person name="Takeyama H."/>
            <person name="Piel J."/>
        </authorList>
    </citation>
    <scope>NUCLEOTIDE SEQUENCE [LARGE SCALE GENOMIC DNA]</scope>
    <source>
        <strain evidence="3">TSY1</strain>
    </source>
</reference>
<sequence>MTEAIELARMLQQDINSFRPKQPDPTAQPCSSTIQEEHHYA</sequence>
<evidence type="ECO:0000313" key="2">
    <source>
        <dbReference type="EMBL" id="ETW94066.1"/>
    </source>
</evidence>